<feature type="compositionally biased region" description="Polar residues" evidence="1">
    <location>
        <begin position="39"/>
        <end position="48"/>
    </location>
</feature>
<evidence type="ECO:0000256" key="1">
    <source>
        <dbReference type="SAM" id="MobiDB-lite"/>
    </source>
</evidence>
<sequence>MLVAVNEHRSTHGLSPMCSIKKLHDSDQLQSDEVAAGNNLGSQRSTVSTRDEEDVMVSSIDSPGHLVIIMGEDTMFAPEYTCGMDIEDQHFWTRDFANSTESVGQVQTDQEPEGSVVPVSMYSTPEAVVTSVLDCHHNFQLESNSFSSMDSNDPFQNTYKATKVI</sequence>
<organism evidence="2 3">
    <name type="scientific">Plasmopara halstedii</name>
    <name type="common">Downy mildew of sunflower</name>
    <dbReference type="NCBI Taxonomy" id="4781"/>
    <lineage>
        <taxon>Eukaryota</taxon>
        <taxon>Sar</taxon>
        <taxon>Stramenopiles</taxon>
        <taxon>Oomycota</taxon>
        <taxon>Peronosporomycetes</taxon>
        <taxon>Peronosporales</taxon>
        <taxon>Peronosporaceae</taxon>
        <taxon>Plasmopara</taxon>
    </lineage>
</organism>
<name>A0A0N7L6B2_PLAHL</name>
<dbReference type="Proteomes" id="UP000054928">
    <property type="component" value="Unassembled WGS sequence"/>
</dbReference>
<protein>
    <submittedName>
        <fullName evidence="2">Uncharacterized protein</fullName>
    </submittedName>
</protein>
<dbReference type="AlphaFoldDB" id="A0A0N7L6B2"/>
<dbReference type="STRING" id="4781.A0A0N7L6B2"/>
<reference evidence="3" key="1">
    <citation type="submission" date="2014-09" db="EMBL/GenBank/DDBJ databases">
        <authorList>
            <person name="Sharma Rahul"/>
            <person name="Thines Marco"/>
        </authorList>
    </citation>
    <scope>NUCLEOTIDE SEQUENCE [LARGE SCALE GENOMIC DNA]</scope>
</reference>
<evidence type="ECO:0000313" key="3">
    <source>
        <dbReference type="Proteomes" id="UP000054928"/>
    </source>
</evidence>
<proteinExistence type="predicted"/>
<accession>A0A0N7L6B2</accession>
<feature type="region of interest" description="Disordered" evidence="1">
    <location>
        <begin position="35"/>
        <end position="55"/>
    </location>
</feature>
<evidence type="ECO:0000313" key="2">
    <source>
        <dbReference type="EMBL" id="CEG43787.1"/>
    </source>
</evidence>
<dbReference type="GeneID" id="36409134"/>
<dbReference type="EMBL" id="CCYD01000810">
    <property type="protein sequence ID" value="CEG43787.1"/>
    <property type="molecule type" value="Genomic_DNA"/>
</dbReference>
<dbReference type="RefSeq" id="XP_024580156.1">
    <property type="nucleotide sequence ID" value="XM_024729817.1"/>
</dbReference>
<dbReference type="OrthoDB" id="568194at2759"/>
<keyword evidence="3" id="KW-1185">Reference proteome</keyword>